<dbReference type="PANTHER" id="PTHR42978:SF2">
    <property type="entry name" value="102 KBASES UNSTABLE REGION: FROM 1 TO 119443"/>
    <property type="match status" value="1"/>
</dbReference>
<reference evidence="7" key="1">
    <citation type="submission" date="2023-07" db="EMBL/GenBank/DDBJ databases">
        <title>Conexibacter stalactiti sp. nov., isolated from stalactites in a lava cave and emended description of the genus Conexibacter.</title>
        <authorList>
            <person name="Lee S.D."/>
        </authorList>
    </citation>
    <scope>NUCLEOTIDE SEQUENCE [LARGE SCALE GENOMIC DNA]</scope>
    <source>
        <strain evidence="7">KCTC 39840</strain>
    </source>
</reference>
<protein>
    <recommendedName>
        <fullName evidence="8">Metallo-beta-lactamase domain-containing protein</fullName>
    </recommendedName>
</protein>
<comment type="similarity">
    <text evidence="2">Belongs to the metallo-beta-lactamase superfamily.</text>
</comment>
<gene>
    <name evidence="6" type="ORF">R7226_00850</name>
</gene>
<dbReference type="Gene3D" id="3.60.15.10">
    <property type="entry name" value="Ribonuclease Z/Hydroxyacylglutathione hydrolase-like"/>
    <property type="match status" value="1"/>
</dbReference>
<dbReference type="InterPro" id="IPR051013">
    <property type="entry name" value="MBL_superfamily_lactonases"/>
</dbReference>
<evidence type="ECO:0000313" key="7">
    <source>
        <dbReference type="Proteomes" id="UP001284601"/>
    </source>
</evidence>
<evidence type="ECO:0008006" key="8">
    <source>
        <dbReference type="Google" id="ProtNLM"/>
    </source>
</evidence>
<sequence length="246" mass="26503">MHHALTACPVAIHPVPTSKCFFGRSDDAIHELTFHVWIVRGPHGVGLVDAGLPPHADDLAALRATDEYRDVTPLGDVLAAHDLVPADVDWCCITQPVTYHSGGLLPELLPRARVYLSKAGIAELLCDPPGHPPTALYFTARSWAFLRELAIDGRLHVTDGPVEVVPGVTFETTGGHHPGSAGVRVTTADGLVGILETAFLQANLDHEIPVGVSEDVAQCRREIKRWKRTCDLVVADHDPGLAARFP</sequence>
<accession>A0ABU4HJZ0</accession>
<dbReference type="PANTHER" id="PTHR42978">
    <property type="entry name" value="QUORUM-QUENCHING LACTONASE YTNP-RELATED-RELATED"/>
    <property type="match status" value="1"/>
</dbReference>
<evidence type="ECO:0000313" key="6">
    <source>
        <dbReference type="EMBL" id="MDW5592865.1"/>
    </source>
</evidence>
<evidence type="ECO:0000256" key="2">
    <source>
        <dbReference type="ARBA" id="ARBA00007749"/>
    </source>
</evidence>
<dbReference type="InterPro" id="IPR036866">
    <property type="entry name" value="RibonucZ/Hydroxyglut_hydro"/>
</dbReference>
<keyword evidence="4" id="KW-0378">Hydrolase</keyword>
<dbReference type="RefSeq" id="WP_318595121.1">
    <property type="nucleotide sequence ID" value="NZ_JAWSTH010000001.1"/>
</dbReference>
<evidence type="ECO:0000256" key="3">
    <source>
        <dbReference type="ARBA" id="ARBA00022723"/>
    </source>
</evidence>
<dbReference type="EMBL" id="JAWSTH010000001">
    <property type="protein sequence ID" value="MDW5592865.1"/>
    <property type="molecule type" value="Genomic_DNA"/>
</dbReference>
<reference evidence="6 7" key="2">
    <citation type="submission" date="2023-10" db="EMBL/GenBank/DDBJ databases">
        <authorList>
            <person name="Han X.F."/>
        </authorList>
    </citation>
    <scope>NUCLEOTIDE SEQUENCE [LARGE SCALE GENOMIC DNA]</scope>
    <source>
        <strain evidence="6 7">KCTC 39840</strain>
    </source>
</reference>
<keyword evidence="5" id="KW-0862">Zinc</keyword>
<evidence type="ECO:0000256" key="1">
    <source>
        <dbReference type="ARBA" id="ARBA00001947"/>
    </source>
</evidence>
<comment type="caution">
    <text evidence="6">The sequence shown here is derived from an EMBL/GenBank/DDBJ whole genome shotgun (WGS) entry which is preliminary data.</text>
</comment>
<dbReference type="SUPFAM" id="SSF56281">
    <property type="entry name" value="Metallo-hydrolase/oxidoreductase"/>
    <property type="match status" value="1"/>
</dbReference>
<keyword evidence="3" id="KW-0479">Metal-binding</keyword>
<dbReference type="Proteomes" id="UP001284601">
    <property type="component" value="Unassembled WGS sequence"/>
</dbReference>
<keyword evidence="7" id="KW-1185">Reference proteome</keyword>
<evidence type="ECO:0000256" key="4">
    <source>
        <dbReference type="ARBA" id="ARBA00022801"/>
    </source>
</evidence>
<proteinExistence type="inferred from homology"/>
<evidence type="ECO:0000256" key="5">
    <source>
        <dbReference type="ARBA" id="ARBA00022833"/>
    </source>
</evidence>
<comment type="cofactor">
    <cofactor evidence="1">
        <name>Zn(2+)</name>
        <dbReference type="ChEBI" id="CHEBI:29105"/>
    </cofactor>
</comment>
<name>A0ABU4HJZ0_9ACTN</name>
<organism evidence="6 7">
    <name type="scientific">Conexibacter stalactiti</name>
    <dbReference type="NCBI Taxonomy" id="1940611"/>
    <lineage>
        <taxon>Bacteria</taxon>
        <taxon>Bacillati</taxon>
        <taxon>Actinomycetota</taxon>
        <taxon>Thermoleophilia</taxon>
        <taxon>Solirubrobacterales</taxon>
        <taxon>Conexibacteraceae</taxon>
        <taxon>Conexibacter</taxon>
    </lineage>
</organism>